<dbReference type="PRINTS" id="PR01338">
    <property type="entry name" value="TYPE3OMKPROT"/>
</dbReference>
<feature type="signal peptide" evidence="10">
    <location>
        <begin position="1"/>
        <end position="20"/>
    </location>
</feature>
<name>A0ABR7Z231_9PSED</name>
<evidence type="ECO:0000256" key="5">
    <source>
        <dbReference type="ARBA" id="ARBA00022927"/>
    </source>
</evidence>
<protein>
    <recommendedName>
        <fullName evidence="10">Lipoprotein</fullName>
    </recommendedName>
</protein>
<dbReference type="PANTHER" id="PTHR30046:SF3">
    <property type="entry name" value="SECRETION SYSTEM APPARATUS LIPOPROTEIN SSAJ"/>
    <property type="match status" value="1"/>
</dbReference>
<keyword evidence="10" id="KW-0812">Transmembrane</keyword>
<evidence type="ECO:0000256" key="8">
    <source>
        <dbReference type="ARBA" id="ARBA00023237"/>
    </source>
</evidence>
<keyword evidence="13" id="KW-1185">Reference proteome</keyword>
<keyword evidence="8 10" id="KW-0998">Cell outer membrane</keyword>
<comment type="subcellular location">
    <subcellularLocation>
        <location evidence="1">Cell outer membrane</location>
        <topology evidence="1">Lipid-anchor</topology>
    </subcellularLocation>
</comment>
<comment type="caution">
    <text evidence="12">The sequence shown here is derived from an EMBL/GenBank/DDBJ whole genome shotgun (WGS) entry which is preliminary data.</text>
</comment>
<sequence length="243" mass="26457">MKTFALLVVALLALAGCRQPELLQGLDQMQANEVVSVLQRNNIAANKRENGKLGYSVQVGQADFAAAVDLINAYALPSRPRTEVADLFPSDALVASPRAEKARLFSALEQRLEQSLNTLDSITAARVHVSYDLDTGEGGRKAAPMHLSALAVYERDVDPQALVNDIKRFLRNSFAGVEYDNISVVLNKRTLTQHAGPVTAASASPWPLLLGLAAVLVLLVFGAAAWWQRERIQQKVAEYAKPR</sequence>
<evidence type="ECO:0000256" key="7">
    <source>
        <dbReference type="ARBA" id="ARBA00023139"/>
    </source>
</evidence>
<keyword evidence="3" id="KW-0813">Transport</keyword>
<dbReference type="InterPro" id="IPR006182">
    <property type="entry name" value="FliF_N_dom"/>
</dbReference>
<accession>A0ABR7Z231</accession>
<feature type="transmembrane region" description="Helical" evidence="10">
    <location>
        <begin position="206"/>
        <end position="227"/>
    </location>
</feature>
<dbReference type="EMBL" id="JAAOCA010000014">
    <property type="protein sequence ID" value="MBD1599515.1"/>
    <property type="molecule type" value="Genomic_DNA"/>
</dbReference>
<comment type="similarity">
    <text evidence="2 10">Belongs to the YscJ lipoprotein family.</text>
</comment>
<keyword evidence="5" id="KW-0653">Protein transport</keyword>
<keyword evidence="6 10" id="KW-0472">Membrane</keyword>
<dbReference type="PANTHER" id="PTHR30046">
    <property type="entry name" value="FLAGELLAR M-RING PROTEIN"/>
    <property type="match status" value="1"/>
</dbReference>
<evidence type="ECO:0000313" key="13">
    <source>
        <dbReference type="Proteomes" id="UP000805841"/>
    </source>
</evidence>
<dbReference type="Proteomes" id="UP000805841">
    <property type="component" value="Unassembled WGS sequence"/>
</dbReference>
<organism evidence="12 13">
    <name type="scientific">Pseudomonas typographi</name>
    <dbReference type="NCBI Taxonomy" id="2715964"/>
    <lineage>
        <taxon>Bacteria</taxon>
        <taxon>Pseudomonadati</taxon>
        <taxon>Pseudomonadota</taxon>
        <taxon>Gammaproteobacteria</taxon>
        <taxon>Pseudomonadales</taxon>
        <taxon>Pseudomonadaceae</taxon>
        <taxon>Pseudomonas</taxon>
    </lineage>
</organism>
<evidence type="ECO:0000313" key="12">
    <source>
        <dbReference type="EMBL" id="MBD1599515.1"/>
    </source>
</evidence>
<evidence type="ECO:0000259" key="11">
    <source>
        <dbReference type="Pfam" id="PF01514"/>
    </source>
</evidence>
<feature type="chain" id="PRO_5044991234" description="Lipoprotein" evidence="10">
    <location>
        <begin position="21"/>
        <end position="243"/>
    </location>
</feature>
<evidence type="ECO:0000256" key="10">
    <source>
        <dbReference type="RuleBase" id="RU364102"/>
    </source>
</evidence>
<reference evidence="12 13" key="1">
    <citation type="journal article" date="2020" name="Insects">
        <title>Bacteria Belonging to Pseudomonas typographi sp. nov. from the Bark Beetle Ips typographus Have Genomic Potential to Aid in the Host Ecology.</title>
        <authorList>
            <person name="Peral-Aranega E."/>
            <person name="Saati-Santamaria Z."/>
            <person name="Kolarik M."/>
            <person name="Rivas R."/>
            <person name="Garcia-Fraile P."/>
        </authorList>
    </citation>
    <scope>NUCLEOTIDE SEQUENCE [LARGE SCALE GENOMIC DNA]</scope>
    <source>
        <strain evidence="12 13">CA3A</strain>
    </source>
</reference>
<dbReference type="NCBIfam" id="NF011852">
    <property type="entry name" value="PRK15324.1"/>
    <property type="match status" value="1"/>
</dbReference>
<dbReference type="Gene3D" id="3.30.300.30">
    <property type="match status" value="1"/>
</dbReference>
<feature type="domain" description="Flagellar M-ring N-terminal" evidence="11">
    <location>
        <begin position="21"/>
        <end position="189"/>
    </location>
</feature>
<dbReference type="RefSeq" id="WP_190420968.1">
    <property type="nucleotide sequence ID" value="NZ_JAAOCA010000014.1"/>
</dbReference>
<dbReference type="InterPro" id="IPR003282">
    <property type="entry name" value="T3SS_SctJ"/>
</dbReference>
<keyword evidence="9 10" id="KW-0449">Lipoprotein</keyword>
<evidence type="ECO:0000256" key="3">
    <source>
        <dbReference type="ARBA" id="ARBA00022448"/>
    </source>
</evidence>
<gene>
    <name evidence="12" type="ORF">HAQ05_12475</name>
</gene>
<evidence type="ECO:0000256" key="2">
    <source>
        <dbReference type="ARBA" id="ARBA00009509"/>
    </source>
</evidence>
<dbReference type="InterPro" id="IPR045851">
    <property type="entry name" value="AMP-bd_C_sf"/>
</dbReference>
<dbReference type="Pfam" id="PF01514">
    <property type="entry name" value="YscJ_FliF"/>
    <property type="match status" value="1"/>
</dbReference>
<dbReference type="InterPro" id="IPR043427">
    <property type="entry name" value="YscJ/FliF"/>
</dbReference>
<evidence type="ECO:0000256" key="1">
    <source>
        <dbReference type="ARBA" id="ARBA00004459"/>
    </source>
</evidence>
<evidence type="ECO:0000256" key="4">
    <source>
        <dbReference type="ARBA" id="ARBA00022729"/>
    </source>
</evidence>
<dbReference type="NCBIfam" id="TIGR02544">
    <property type="entry name" value="III_secr_YscJ"/>
    <property type="match status" value="1"/>
</dbReference>
<keyword evidence="4 10" id="KW-0732">Signal</keyword>
<proteinExistence type="inferred from homology"/>
<dbReference type="Gene3D" id="3.30.70.1530">
    <property type="entry name" value="Hypothetical protein rpa1041"/>
    <property type="match status" value="1"/>
</dbReference>
<keyword evidence="7 10" id="KW-0564">Palmitate</keyword>
<keyword evidence="10" id="KW-1133">Transmembrane helix</keyword>
<evidence type="ECO:0000256" key="6">
    <source>
        <dbReference type="ARBA" id="ARBA00023136"/>
    </source>
</evidence>
<dbReference type="PROSITE" id="PS51257">
    <property type="entry name" value="PROKAR_LIPOPROTEIN"/>
    <property type="match status" value="1"/>
</dbReference>
<evidence type="ECO:0000256" key="9">
    <source>
        <dbReference type="ARBA" id="ARBA00023288"/>
    </source>
</evidence>